<dbReference type="SUPFAM" id="SSF53474">
    <property type="entry name" value="alpha/beta-Hydrolases"/>
    <property type="match status" value="1"/>
</dbReference>
<dbReference type="AlphaFoldDB" id="A0A1H8E9S9"/>
<sequence>MTSSVHDQHIPGTQGRLFVRTWTSETASSKAPIILFHDSLGSVELWRSFPQALCAATGRTVIAYDRLGFGRSDAYPATLPLDFIAREATDDFAALITHIGLTQFILFGHSVGGGMVVNCAARYPEQCLGLITVAAQAFREDRTVQGIEQARELFQDPVQVERLGKYHGDKARWVLDAWIDSWLHPEFEHWNLRDVLPEVRSPALVIHGSDDEYGSHAHPEQIGQLAGGPAQVEIMPETRHMPHREREEDVVRLVAEFVRELG</sequence>
<protein>
    <submittedName>
        <fullName evidence="2">Pimeloyl-ACP methyl ester carboxylesterase</fullName>
    </submittedName>
</protein>
<dbReference type="PANTHER" id="PTHR43194:SF2">
    <property type="entry name" value="PEROXISOMAL MEMBRANE PROTEIN LPX1"/>
    <property type="match status" value="1"/>
</dbReference>
<gene>
    <name evidence="2" type="ORF">SAMN02745977_00594</name>
</gene>
<dbReference type="Proteomes" id="UP000199531">
    <property type="component" value="Unassembled WGS sequence"/>
</dbReference>
<dbReference type="RefSeq" id="WP_091813625.1">
    <property type="nucleotide sequence ID" value="NZ_FOCW01000001.1"/>
</dbReference>
<dbReference type="PANTHER" id="PTHR43194">
    <property type="entry name" value="HYDROLASE ALPHA/BETA FOLD FAMILY"/>
    <property type="match status" value="1"/>
</dbReference>
<dbReference type="Pfam" id="PF00561">
    <property type="entry name" value="Abhydrolase_1"/>
    <property type="match status" value="1"/>
</dbReference>
<feature type="domain" description="AB hydrolase-1" evidence="1">
    <location>
        <begin position="32"/>
        <end position="140"/>
    </location>
</feature>
<reference evidence="2 3" key="1">
    <citation type="submission" date="2016-10" db="EMBL/GenBank/DDBJ databases">
        <authorList>
            <person name="de Groot N.N."/>
        </authorList>
    </citation>
    <scope>NUCLEOTIDE SEQUENCE [LARGE SCALE GENOMIC DNA]</scope>
    <source>
        <strain evidence="2 3">DSM 15123</strain>
    </source>
</reference>
<dbReference type="InterPro" id="IPR050228">
    <property type="entry name" value="Carboxylesterase_BioH"/>
</dbReference>
<dbReference type="EMBL" id="FOCW01000001">
    <property type="protein sequence ID" value="SEN15597.1"/>
    <property type="molecule type" value="Genomic_DNA"/>
</dbReference>
<proteinExistence type="predicted"/>
<name>A0A1H8E9S9_9BURK</name>
<keyword evidence="3" id="KW-1185">Reference proteome</keyword>
<dbReference type="PRINTS" id="PR00111">
    <property type="entry name" value="ABHYDROLASE"/>
</dbReference>
<evidence type="ECO:0000313" key="2">
    <source>
        <dbReference type="EMBL" id="SEN15597.1"/>
    </source>
</evidence>
<evidence type="ECO:0000313" key="3">
    <source>
        <dbReference type="Proteomes" id="UP000199531"/>
    </source>
</evidence>
<evidence type="ECO:0000259" key="1">
    <source>
        <dbReference type="Pfam" id="PF00561"/>
    </source>
</evidence>
<dbReference type="InterPro" id="IPR000073">
    <property type="entry name" value="AB_hydrolase_1"/>
</dbReference>
<accession>A0A1H8E9S9</accession>
<dbReference type="STRING" id="1121117.SAMN02745977_00594"/>
<dbReference type="Gene3D" id="3.40.50.1820">
    <property type="entry name" value="alpha/beta hydrolase"/>
    <property type="match status" value="1"/>
</dbReference>
<organism evidence="2 3">
    <name type="scientific">Brachymonas denitrificans DSM 15123</name>
    <dbReference type="NCBI Taxonomy" id="1121117"/>
    <lineage>
        <taxon>Bacteria</taxon>
        <taxon>Pseudomonadati</taxon>
        <taxon>Pseudomonadota</taxon>
        <taxon>Betaproteobacteria</taxon>
        <taxon>Burkholderiales</taxon>
        <taxon>Comamonadaceae</taxon>
        <taxon>Brachymonas</taxon>
    </lineage>
</organism>
<dbReference type="OrthoDB" id="135231at2"/>
<dbReference type="InterPro" id="IPR029058">
    <property type="entry name" value="AB_hydrolase_fold"/>
</dbReference>